<proteinExistence type="predicted"/>
<dbReference type="Proteomes" id="UP000177088">
    <property type="component" value="Unassembled WGS sequence"/>
</dbReference>
<accession>A0A1F7U9Y4</accession>
<dbReference type="EMBL" id="MGEA01000003">
    <property type="protein sequence ID" value="OGL75056.1"/>
    <property type="molecule type" value="Genomic_DNA"/>
</dbReference>
<comment type="caution">
    <text evidence="3">The sequence shown here is derived from an EMBL/GenBank/DDBJ whole genome shotgun (WGS) entry which is preliminary data.</text>
</comment>
<organism evidence="3 4">
    <name type="scientific">Candidatus Uhrbacteria bacterium RIFCSPHIGHO2_02_FULL_60_10</name>
    <dbReference type="NCBI Taxonomy" id="1802392"/>
    <lineage>
        <taxon>Bacteria</taxon>
        <taxon>Candidatus Uhriibacteriota</taxon>
    </lineage>
</organism>
<dbReference type="InterPro" id="IPR003734">
    <property type="entry name" value="DUF155"/>
</dbReference>
<name>A0A1F7U9Y4_9BACT</name>
<evidence type="ECO:0000313" key="3">
    <source>
        <dbReference type="EMBL" id="OGL75056.1"/>
    </source>
</evidence>
<dbReference type="AlphaFoldDB" id="A0A1F7U9Y4"/>
<keyword evidence="1" id="KW-1133">Transmembrane helix</keyword>
<reference evidence="3 4" key="1">
    <citation type="journal article" date="2016" name="Nat. Commun.">
        <title>Thousands of microbial genomes shed light on interconnected biogeochemical processes in an aquifer system.</title>
        <authorList>
            <person name="Anantharaman K."/>
            <person name="Brown C.T."/>
            <person name="Hug L.A."/>
            <person name="Sharon I."/>
            <person name="Castelle C.J."/>
            <person name="Probst A.J."/>
            <person name="Thomas B.C."/>
            <person name="Singh A."/>
            <person name="Wilkins M.J."/>
            <person name="Karaoz U."/>
            <person name="Brodie E.L."/>
            <person name="Williams K.H."/>
            <person name="Hubbard S.S."/>
            <person name="Banfield J.F."/>
        </authorList>
    </citation>
    <scope>NUCLEOTIDE SEQUENCE [LARGE SCALE GENOMIC DNA]</scope>
</reference>
<evidence type="ECO:0000259" key="2">
    <source>
        <dbReference type="Pfam" id="PF02582"/>
    </source>
</evidence>
<dbReference type="InterPro" id="IPR051624">
    <property type="entry name" value="RMD1/Sad1-interacting"/>
</dbReference>
<dbReference type="PANTHER" id="PTHR16255:SF6">
    <property type="entry name" value="PROTEIN RETARDED ROOT GROWTH-LIKE"/>
    <property type="match status" value="1"/>
</dbReference>
<dbReference type="PANTHER" id="PTHR16255">
    <property type="entry name" value="REQUIRED FOR MEIOTIC NUCLEAR DIVISION PROTEIN 1 HOMOLOG"/>
    <property type="match status" value="1"/>
</dbReference>
<protein>
    <recommendedName>
        <fullName evidence="2">DUF155 domain-containing protein</fullName>
    </recommendedName>
</protein>
<feature type="transmembrane region" description="Helical" evidence="1">
    <location>
        <begin position="246"/>
        <end position="264"/>
    </location>
</feature>
<feature type="domain" description="DUF155" evidence="2">
    <location>
        <begin position="50"/>
        <end position="221"/>
    </location>
</feature>
<dbReference type="Pfam" id="PF02582">
    <property type="entry name" value="DUF155"/>
    <property type="match status" value="1"/>
</dbReference>
<keyword evidence="1" id="KW-0472">Membrane</keyword>
<keyword evidence="1" id="KW-0812">Transmembrane</keyword>
<evidence type="ECO:0000313" key="4">
    <source>
        <dbReference type="Proteomes" id="UP000177088"/>
    </source>
</evidence>
<evidence type="ECO:0000256" key="1">
    <source>
        <dbReference type="SAM" id="Phobius"/>
    </source>
</evidence>
<sequence length="265" mass="30354">MPHEFLISAHYVKNSFNLAKIAKQAGDLVLYRKERTVLVYKISETQYVCAYVFGVVLFFGVTDRKEVGKIIRQFSRSGEEEAGIILADTPSDDYPVIIDPTQPESVEFEHVRLKGLNVDRLLMVFHVVAQSVAIDFLDRTVEEAMQKFERIHLNLSKHGSLVATSKEILQTIGMRGNIVNLVVGQLSLLDKPDIAWEDKDAEILIVNLRKMFELDDRFKSLQFKLEFIEDSSELVLDMLQHRRANLLEITVIVLIAFEIVMAFLR</sequence>
<gene>
    <name evidence="3" type="ORF">A3C96_01465</name>
</gene>